<dbReference type="GO" id="GO:0008170">
    <property type="term" value="F:N-methyltransferase activity"/>
    <property type="evidence" value="ECO:0007669"/>
    <property type="project" value="InterPro"/>
</dbReference>
<evidence type="ECO:0000256" key="2">
    <source>
        <dbReference type="ARBA" id="ARBA00022747"/>
    </source>
</evidence>
<proteinExistence type="inferred from homology"/>
<dbReference type="PANTHER" id="PTHR42998:SF1">
    <property type="entry name" value="TYPE I RESTRICTION ENZYME HINDI METHYLASE SUBUNIT"/>
    <property type="match status" value="1"/>
</dbReference>
<dbReference type="AlphaFoldDB" id="A0A327RTV3"/>
<evidence type="ECO:0000313" key="7">
    <source>
        <dbReference type="Proteomes" id="UP000248987"/>
    </source>
</evidence>
<dbReference type="SUPFAM" id="SSF55874">
    <property type="entry name" value="ATPase domain of HSP90 chaperone/DNA topoisomerase II/histidine kinase"/>
    <property type="match status" value="1"/>
</dbReference>
<dbReference type="PANTHER" id="PTHR42998">
    <property type="entry name" value="TYPE I RESTRICTION ENZYME HINDVIIP M PROTEIN-RELATED"/>
    <property type="match status" value="1"/>
</dbReference>
<dbReference type="Gene3D" id="3.30.565.10">
    <property type="entry name" value="Histidine kinase-like ATPase, C-terminal domain"/>
    <property type="match status" value="1"/>
</dbReference>
<reference evidence="6 7" key="1">
    <citation type="submission" date="2018-06" db="EMBL/GenBank/DDBJ databases">
        <title>Genomic Encyclopedia of Archaeal and Bacterial Type Strains, Phase II (KMG-II): from individual species to whole genera.</title>
        <authorList>
            <person name="Goeker M."/>
        </authorList>
    </citation>
    <scope>NUCLEOTIDE SEQUENCE [LARGE SCALE GENOMIC DNA]</scope>
    <source>
        <strain evidence="6 7">DSM 12408</strain>
    </source>
</reference>
<dbReference type="Pfam" id="PF02384">
    <property type="entry name" value="N6_Mtase"/>
    <property type="match status" value="1"/>
</dbReference>
<keyword evidence="3" id="KW-0238">DNA-binding</keyword>
<dbReference type="InterPro" id="IPR036890">
    <property type="entry name" value="HATPase_C_sf"/>
</dbReference>
<name>A0A327RTV3_9FLAO</name>
<evidence type="ECO:0000256" key="1">
    <source>
        <dbReference type="ARBA" id="ARBA00006594"/>
    </source>
</evidence>
<dbReference type="Gene3D" id="3.90.220.20">
    <property type="entry name" value="DNA methylase specificity domains"/>
    <property type="match status" value="1"/>
</dbReference>
<dbReference type="Proteomes" id="UP000248987">
    <property type="component" value="Unassembled WGS sequence"/>
</dbReference>
<dbReference type="RefSeq" id="WP_111625993.1">
    <property type="nucleotide sequence ID" value="NZ_QLLQ01000019.1"/>
</dbReference>
<dbReference type="InterPro" id="IPR003356">
    <property type="entry name" value="DNA_methylase_A-5"/>
</dbReference>
<evidence type="ECO:0000313" key="6">
    <source>
        <dbReference type="EMBL" id="RAJ19791.1"/>
    </source>
</evidence>
<dbReference type="GO" id="GO:0009307">
    <property type="term" value="P:DNA restriction-modification system"/>
    <property type="evidence" value="ECO:0007669"/>
    <property type="project" value="UniProtKB-KW"/>
</dbReference>
<dbReference type="Pfam" id="PF02518">
    <property type="entry name" value="HATPase_c"/>
    <property type="match status" value="1"/>
</dbReference>
<evidence type="ECO:0000259" key="5">
    <source>
        <dbReference type="Pfam" id="PF02518"/>
    </source>
</evidence>
<feature type="domain" description="Histidine kinase/HSP90-like ATPase" evidence="5">
    <location>
        <begin position="739"/>
        <end position="847"/>
    </location>
</feature>
<organism evidence="6 7">
    <name type="scientific">Gelidibacter algens</name>
    <dbReference type="NCBI Taxonomy" id="49280"/>
    <lineage>
        <taxon>Bacteria</taxon>
        <taxon>Pseudomonadati</taxon>
        <taxon>Bacteroidota</taxon>
        <taxon>Flavobacteriia</taxon>
        <taxon>Flavobacteriales</taxon>
        <taxon>Flavobacteriaceae</taxon>
        <taxon>Gelidibacter</taxon>
    </lineage>
</organism>
<feature type="domain" description="DNA methylase adenine-specific" evidence="4">
    <location>
        <begin position="127"/>
        <end position="426"/>
    </location>
</feature>
<comment type="similarity">
    <text evidence="1">Belongs to the N(4)/N(6)-methyltransferase family.</text>
</comment>
<evidence type="ECO:0000256" key="3">
    <source>
        <dbReference type="ARBA" id="ARBA00023125"/>
    </source>
</evidence>
<evidence type="ECO:0000259" key="4">
    <source>
        <dbReference type="Pfam" id="PF02384"/>
    </source>
</evidence>
<dbReference type="SUPFAM" id="SSF116734">
    <property type="entry name" value="DNA methylase specificity domain"/>
    <property type="match status" value="1"/>
</dbReference>
<dbReference type="GO" id="GO:0032259">
    <property type="term" value="P:methylation"/>
    <property type="evidence" value="ECO:0007669"/>
    <property type="project" value="UniProtKB-KW"/>
</dbReference>
<keyword evidence="7" id="KW-1185">Reference proteome</keyword>
<keyword evidence="6" id="KW-0489">Methyltransferase</keyword>
<accession>A0A327RTV3</accession>
<gene>
    <name evidence="6" type="ORF">LX77_03421</name>
</gene>
<protein>
    <submittedName>
        <fullName evidence="6">Type I restriction-modification system DNA methylase subunit</fullName>
    </submittedName>
</protein>
<comment type="caution">
    <text evidence="6">The sequence shown here is derived from an EMBL/GenBank/DDBJ whole genome shotgun (WGS) entry which is preliminary data.</text>
</comment>
<keyword evidence="2" id="KW-0680">Restriction system</keyword>
<dbReference type="InterPro" id="IPR052916">
    <property type="entry name" value="Type-I_RE_MTase_Subunit"/>
</dbReference>
<dbReference type="GO" id="GO:0003677">
    <property type="term" value="F:DNA binding"/>
    <property type="evidence" value="ECO:0007669"/>
    <property type="project" value="UniProtKB-KW"/>
</dbReference>
<dbReference type="InterPro" id="IPR003594">
    <property type="entry name" value="HATPase_dom"/>
</dbReference>
<sequence>MDSFENKFWNTLNSIRGYRDIGDLKELFISLVFLKFANDKFIQFSFNQIEVPNNAKWDFLYSKLNNYDFVKMLLDAFYTLENENERLNKSFSAFKFEYDYNKKEDSEFIIQLFGAVSEFNFIENEPKFSDVIENLITHFVRYEGRKGVDTTTPQSISQLMIELLNPQKGSILDSTCGTGGFFQQISVNYPNRNLYFYGQEYNASTLAIAKLRFAFNEEDSIQFGEASNTLRDDQFGDLKADYVLMHPPFNLKLLSNDLRSYDPRFEFGLPPTRNANFAWIQHAIYHLNRTGKAVLLLSNSSLSAGGSEGQIRKNIIEADLVEAIIALPSQLLDNTSIPASIWVLNKNKPQKEKVLFIDASTLGHMVNKVQRALSNENILEIASNFWAIQQMDSSFIHKVGFSKLTSISEIADRGFLLTPGRYIDVEGLLDIDLSNTQELGSLLKDVKPSRIAPDKEYLKLMIKDLSSNPDSYQLNTENLSIGELNSNFRALENDVLLLARAGTNLKPTFYASSTKEIAYANMYEFKVDQSKVSIEYLVAELYKDYIKSQIESFNMGAAMPRIRREDLLKIRILVPSTIKEQTEIANKEREIRFQSLAKDLGFEKEIAKLKSAQMKDLGSKKHNIMQHLNNVKASADVLSKMMKLNNGILRSDEIIDPKRGVTVEKRLLRLQESLETVIYYVHNITNELKYDDAEILNIITLLKECKERGIQGEQFSVEIIVENQSFQGSEPLVNISKNDFEEIYINILENAINHGFVDENKSYIFRISIAFIDGYLEINFENNGKPFPKGIAERYYVKGEKGGTTAGTGIGLWKVSEIANHFDCKLEVFDEPTSEFPVGFKFKFNLKAR</sequence>
<dbReference type="InterPro" id="IPR029063">
    <property type="entry name" value="SAM-dependent_MTases_sf"/>
</dbReference>
<dbReference type="EMBL" id="QLLQ01000019">
    <property type="protein sequence ID" value="RAJ19791.1"/>
    <property type="molecule type" value="Genomic_DNA"/>
</dbReference>
<dbReference type="InterPro" id="IPR044946">
    <property type="entry name" value="Restrct_endonuc_typeI_TRD_sf"/>
</dbReference>
<keyword evidence="6" id="KW-0808">Transferase</keyword>
<dbReference type="PRINTS" id="PR00507">
    <property type="entry name" value="N12N6MTFRASE"/>
</dbReference>
<dbReference type="Gene3D" id="3.40.50.150">
    <property type="entry name" value="Vaccinia Virus protein VP39"/>
    <property type="match status" value="1"/>
</dbReference>
<dbReference type="SUPFAM" id="SSF53335">
    <property type="entry name" value="S-adenosyl-L-methionine-dependent methyltransferases"/>
    <property type="match status" value="1"/>
</dbReference>